<gene>
    <name evidence="1" type="ORF">GGE06_005369</name>
</gene>
<proteinExistence type="predicted"/>
<dbReference type="EMBL" id="JACHJY010000008">
    <property type="protein sequence ID" value="MBB4984423.1"/>
    <property type="molecule type" value="Genomic_DNA"/>
</dbReference>
<dbReference type="Proteomes" id="UP000582643">
    <property type="component" value="Unassembled WGS sequence"/>
</dbReference>
<evidence type="ECO:0000313" key="1">
    <source>
        <dbReference type="EMBL" id="MBB4984423.1"/>
    </source>
</evidence>
<accession>A0A7W7XES0</accession>
<dbReference type="RefSeq" id="WP_246532786.1">
    <property type="nucleotide sequence ID" value="NZ_JACHJY010000008.1"/>
</dbReference>
<sequence>MPPEWPAEVLWKGAVYRPVTLTARMFAPPDGSWAPVWAAVRGLAATHGDEDVRLVVRFD</sequence>
<evidence type="ECO:0000313" key="2">
    <source>
        <dbReference type="Proteomes" id="UP000582643"/>
    </source>
</evidence>
<organism evidence="1 2">
    <name type="scientific">Streptomyces nymphaeiformis</name>
    <dbReference type="NCBI Taxonomy" id="2663842"/>
    <lineage>
        <taxon>Bacteria</taxon>
        <taxon>Bacillati</taxon>
        <taxon>Actinomycetota</taxon>
        <taxon>Actinomycetes</taxon>
        <taxon>Kitasatosporales</taxon>
        <taxon>Streptomycetaceae</taxon>
        <taxon>Streptomyces</taxon>
    </lineage>
</organism>
<comment type="caution">
    <text evidence="1">The sequence shown here is derived from an EMBL/GenBank/DDBJ whole genome shotgun (WGS) entry which is preliminary data.</text>
</comment>
<dbReference type="AlphaFoldDB" id="A0A7W7XES0"/>
<keyword evidence="2" id="KW-1185">Reference proteome</keyword>
<reference evidence="1 2" key="1">
    <citation type="submission" date="2020-08" db="EMBL/GenBank/DDBJ databases">
        <title>Genomic Encyclopedia of Type Strains, Phase III (KMG-III): the genomes of soil and plant-associated and newly described type strains.</title>
        <authorList>
            <person name="Whitman W."/>
        </authorList>
    </citation>
    <scope>NUCLEOTIDE SEQUENCE [LARGE SCALE GENOMIC DNA]</scope>
    <source>
        <strain evidence="1 2">SFB5A</strain>
    </source>
</reference>
<name>A0A7W7XES0_9ACTN</name>
<protein>
    <submittedName>
        <fullName evidence="1">Uncharacterized protein</fullName>
    </submittedName>
</protein>